<feature type="region of interest" description="Disordered" evidence="9">
    <location>
        <begin position="1"/>
        <end position="40"/>
    </location>
</feature>
<feature type="transmembrane region" description="Helical" evidence="8">
    <location>
        <begin position="216"/>
        <end position="238"/>
    </location>
</feature>
<keyword evidence="5 8" id="KW-0812">Transmembrane</keyword>
<keyword evidence="4" id="KW-0997">Cell inner membrane</keyword>
<dbReference type="RefSeq" id="WP_188521713.1">
    <property type="nucleotide sequence ID" value="NZ_BMDG01000001.1"/>
</dbReference>
<dbReference type="EMBL" id="BMDG01000001">
    <property type="protein sequence ID" value="GGI04454.1"/>
    <property type="molecule type" value="Genomic_DNA"/>
</dbReference>
<evidence type="ECO:0000313" key="12">
    <source>
        <dbReference type="Proteomes" id="UP000632535"/>
    </source>
</evidence>
<dbReference type="InterPro" id="IPR000515">
    <property type="entry name" value="MetI-like"/>
</dbReference>
<feature type="transmembrane region" description="Helical" evidence="8">
    <location>
        <begin position="172"/>
        <end position="195"/>
    </location>
</feature>
<gene>
    <name evidence="11" type="ORF">GCM10007368_01240</name>
</gene>
<keyword evidence="3" id="KW-1003">Cell membrane</keyword>
<dbReference type="Proteomes" id="UP000632535">
    <property type="component" value="Unassembled WGS sequence"/>
</dbReference>
<feature type="domain" description="ABC transmembrane type-1" evidence="10">
    <location>
        <begin position="104"/>
        <end position="296"/>
    </location>
</feature>
<comment type="subcellular location">
    <subcellularLocation>
        <location evidence="1">Cell inner membrane</location>
        <topology evidence="1">Multi-pass membrane protein</topology>
    </subcellularLocation>
    <subcellularLocation>
        <location evidence="8">Cell membrane</location>
        <topology evidence="8">Multi-pass membrane protein</topology>
    </subcellularLocation>
</comment>
<protein>
    <submittedName>
        <fullName evidence="11">Spermidine/putrescine ABC transporter permease</fullName>
    </submittedName>
</protein>
<comment type="similarity">
    <text evidence="8">Belongs to the binding-protein-dependent transport system permease family.</text>
</comment>
<feature type="compositionally biased region" description="Basic and acidic residues" evidence="9">
    <location>
        <begin position="1"/>
        <end position="12"/>
    </location>
</feature>
<keyword evidence="12" id="KW-1185">Reference proteome</keyword>
<dbReference type="PANTHER" id="PTHR43357">
    <property type="entry name" value="INNER MEMBRANE ABC TRANSPORTER PERMEASE PROTEIN YDCV"/>
    <property type="match status" value="1"/>
</dbReference>
<feature type="transmembrane region" description="Helical" evidence="8">
    <location>
        <begin position="277"/>
        <end position="300"/>
    </location>
</feature>
<dbReference type="CDD" id="cd06261">
    <property type="entry name" value="TM_PBP2"/>
    <property type="match status" value="1"/>
</dbReference>
<evidence type="ECO:0000256" key="4">
    <source>
        <dbReference type="ARBA" id="ARBA00022519"/>
    </source>
</evidence>
<evidence type="ECO:0000256" key="7">
    <source>
        <dbReference type="ARBA" id="ARBA00023136"/>
    </source>
</evidence>
<evidence type="ECO:0000256" key="1">
    <source>
        <dbReference type="ARBA" id="ARBA00004429"/>
    </source>
</evidence>
<name>A0ABQ2B2T0_9MICO</name>
<feature type="transmembrane region" description="Helical" evidence="8">
    <location>
        <begin position="103"/>
        <end position="130"/>
    </location>
</feature>
<dbReference type="Gene3D" id="1.10.3720.10">
    <property type="entry name" value="MetI-like"/>
    <property type="match status" value="1"/>
</dbReference>
<dbReference type="SUPFAM" id="SSF161098">
    <property type="entry name" value="MetI-like"/>
    <property type="match status" value="1"/>
</dbReference>
<feature type="transmembrane region" description="Helical" evidence="8">
    <location>
        <begin position="48"/>
        <end position="70"/>
    </location>
</feature>
<organism evidence="11 12">
    <name type="scientific">Isoptericola cucumis</name>
    <dbReference type="NCBI Taxonomy" id="1776856"/>
    <lineage>
        <taxon>Bacteria</taxon>
        <taxon>Bacillati</taxon>
        <taxon>Actinomycetota</taxon>
        <taxon>Actinomycetes</taxon>
        <taxon>Micrococcales</taxon>
        <taxon>Promicromonosporaceae</taxon>
        <taxon>Isoptericola</taxon>
    </lineage>
</organism>
<keyword evidence="6 8" id="KW-1133">Transmembrane helix</keyword>
<evidence type="ECO:0000256" key="5">
    <source>
        <dbReference type="ARBA" id="ARBA00022692"/>
    </source>
</evidence>
<dbReference type="PANTHER" id="PTHR43357:SF4">
    <property type="entry name" value="INNER MEMBRANE ABC TRANSPORTER PERMEASE PROTEIN YDCV"/>
    <property type="match status" value="1"/>
</dbReference>
<evidence type="ECO:0000256" key="9">
    <source>
        <dbReference type="SAM" id="MobiDB-lite"/>
    </source>
</evidence>
<keyword evidence="2 8" id="KW-0813">Transport</keyword>
<evidence type="ECO:0000313" key="11">
    <source>
        <dbReference type="EMBL" id="GGI04454.1"/>
    </source>
</evidence>
<evidence type="ECO:0000256" key="6">
    <source>
        <dbReference type="ARBA" id="ARBA00022989"/>
    </source>
</evidence>
<dbReference type="InterPro" id="IPR035906">
    <property type="entry name" value="MetI-like_sf"/>
</dbReference>
<keyword evidence="7 8" id="KW-0472">Membrane</keyword>
<evidence type="ECO:0000256" key="8">
    <source>
        <dbReference type="RuleBase" id="RU363032"/>
    </source>
</evidence>
<reference evidence="12" key="1">
    <citation type="journal article" date="2019" name="Int. J. Syst. Evol. Microbiol.">
        <title>The Global Catalogue of Microorganisms (GCM) 10K type strain sequencing project: providing services to taxonomists for standard genome sequencing and annotation.</title>
        <authorList>
            <consortium name="The Broad Institute Genomics Platform"/>
            <consortium name="The Broad Institute Genome Sequencing Center for Infectious Disease"/>
            <person name="Wu L."/>
            <person name="Ma J."/>
        </authorList>
    </citation>
    <scope>NUCLEOTIDE SEQUENCE [LARGE SCALE GENOMIC DNA]</scope>
    <source>
        <strain evidence="12">CCM 8653</strain>
    </source>
</reference>
<dbReference type="PROSITE" id="PS50928">
    <property type="entry name" value="ABC_TM1"/>
    <property type="match status" value="1"/>
</dbReference>
<evidence type="ECO:0000256" key="3">
    <source>
        <dbReference type="ARBA" id="ARBA00022475"/>
    </source>
</evidence>
<comment type="caution">
    <text evidence="11">The sequence shown here is derived from an EMBL/GenBank/DDBJ whole genome shotgun (WGS) entry which is preliminary data.</text>
</comment>
<dbReference type="Pfam" id="PF00528">
    <property type="entry name" value="BPD_transp_1"/>
    <property type="match status" value="1"/>
</dbReference>
<sequence length="315" mass="33885">MAALEKVRDEAPPKAPARGRRPSRPRGSVPAPGTTPGEKRLAASPSAWFVWSGMAAFLVLLLGIIVAVVVDSFGRSWFDTWLPAEWTAQWYAESWDRFDLTHVIGVTVGVALAVVVLSVLIGVPAAYLLARRSFPGKRLVNVLFLLPILMPPITYGIPLATVMYAFGLGRSVVAVILVNLVPSVPFVILTMTPFIEQINPAIESAARMCGAGMRQVFTRILAPLLVPGILAASILVLVRTVGMFELTFLVSGPQSDTLVVAIYRAMTSAGGGEARQLISAMAVMYTTTMLAMLVVALRFVNPTQLVAQVKEARDD</sequence>
<evidence type="ECO:0000256" key="2">
    <source>
        <dbReference type="ARBA" id="ARBA00022448"/>
    </source>
</evidence>
<accession>A0ABQ2B2T0</accession>
<evidence type="ECO:0000259" key="10">
    <source>
        <dbReference type="PROSITE" id="PS50928"/>
    </source>
</evidence>
<feature type="transmembrane region" description="Helical" evidence="8">
    <location>
        <begin position="142"/>
        <end position="166"/>
    </location>
</feature>
<proteinExistence type="inferred from homology"/>